<reference evidence="9" key="1">
    <citation type="submission" date="2025-08" db="UniProtKB">
        <authorList>
            <consortium name="RefSeq"/>
        </authorList>
    </citation>
    <scope>IDENTIFICATION</scope>
</reference>
<sequence>MFKETLLPESLLVIFTFHKIKADMKDTYFCFIKRGKCRHVCNSVEKAVGFCTKLNGNCCM</sequence>
<feature type="domain" description="Beta-defensin" evidence="7">
    <location>
        <begin position="30"/>
        <end position="59"/>
    </location>
</feature>
<proteinExistence type="inferred from homology"/>
<keyword evidence="6" id="KW-0929">Antimicrobial</keyword>
<dbReference type="RefSeq" id="XP_026633072.1">
    <property type="nucleotide sequence ID" value="XM_026777271.1"/>
</dbReference>
<evidence type="ECO:0000256" key="2">
    <source>
        <dbReference type="ARBA" id="ARBA00007371"/>
    </source>
</evidence>
<dbReference type="InterPro" id="IPR025933">
    <property type="entry name" value="Beta_defensin_dom"/>
</dbReference>
<dbReference type="Pfam" id="PF13841">
    <property type="entry name" value="Defensin_beta_2"/>
    <property type="match status" value="1"/>
</dbReference>
<protein>
    <recommendedName>
        <fullName evidence="6">Beta-defensin</fullName>
    </recommendedName>
</protein>
<evidence type="ECO:0000313" key="9">
    <source>
        <dbReference type="RefSeq" id="XP_026633072.1"/>
    </source>
</evidence>
<evidence type="ECO:0000256" key="3">
    <source>
        <dbReference type="ARBA" id="ARBA00022525"/>
    </source>
</evidence>
<evidence type="ECO:0000256" key="5">
    <source>
        <dbReference type="ARBA" id="ARBA00023157"/>
    </source>
</evidence>
<keyword evidence="5" id="KW-1015">Disulfide bond</keyword>
<gene>
    <name evidence="9" type="primary">Defb133</name>
</gene>
<dbReference type="Proteomes" id="UP000694915">
    <property type="component" value="Unplaced"/>
</dbReference>
<comment type="similarity">
    <text evidence="2 6">Belongs to the beta-defensin family.</text>
</comment>
<keyword evidence="6" id="KW-0211">Defensin</keyword>
<comment type="function">
    <text evidence="6">Has antibacterial activity.</text>
</comment>
<comment type="subcellular location">
    <subcellularLocation>
        <location evidence="1 6">Secreted</location>
    </subcellularLocation>
</comment>
<keyword evidence="3 6" id="KW-0964">Secreted</keyword>
<dbReference type="GeneID" id="113455504"/>
<evidence type="ECO:0000313" key="8">
    <source>
        <dbReference type="Proteomes" id="UP000694915"/>
    </source>
</evidence>
<evidence type="ECO:0000259" key="7">
    <source>
        <dbReference type="Pfam" id="PF13841"/>
    </source>
</evidence>
<keyword evidence="6" id="KW-0044">Antibiotic</keyword>
<organism evidence="8 9">
    <name type="scientific">Microtus ochrogaster</name>
    <name type="common">Prairie vole</name>
    <dbReference type="NCBI Taxonomy" id="79684"/>
    <lineage>
        <taxon>Eukaryota</taxon>
        <taxon>Metazoa</taxon>
        <taxon>Chordata</taxon>
        <taxon>Craniata</taxon>
        <taxon>Vertebrata</taxon>
        <taxon>Euteleostomi</taxon>
        <taxon>Mammalia</taxon>
        <taxon>Eutheria</taxon>
        <taxon>Euarchontoglires</taxon>
        <taxon>Glires</taxon>
        <taxon>Rodentia</taxon>
        <taxon>Myomorpha</taxon>
        <taxon>Muroidea</taxon>
        <taxon>Cricetidae</taxon>
        <taxon>Arvicolinae</taxon>
        <taxon>Microtus</taxon>
    </lineage>
</organism>
<evidence type="ECO:0000256" key="1">
    <source>
        <dbReference type="ARBA" id="ARBA00004613"/>
    </source>
</evidence>
<evidence type="ECO:0000256" key="4">
    <source>
        <dbReference type="ARBA" id="ARBA00022729"/>
    </source>
</evidence>
<name>A0ABM1TTL0_MICOH</name>
<keyword evidence="8" id="KW-1185">Reference proteome</keyword>
<keyword evidence="4" id="KW-0732">Signal</keyword>
<evidence type="ECO:0000256" key="6">
    <source>
        <dbReference type="RuleBase" id="RU231113"/>
    </source>
</evidence>
<accession>A0ABM1TTL0</accession>